<sequence length="347" mass="40791">MSWMWTKSVIEKKDSKTFDYEVPKFFNSLDKPDLQEIKFNIQDKNYVIDYNKYDKENNDRSLDPFLEVIDRGPISHYAYRKLAAIQPELPQAYEILDTGKRINQEMSTNIPIFILNIENISFKTSNVNEDTSNQEVEEEVLKYIRKACYRCIIDILLYILPGLVDRNVLNTNNPVINIRISSDGHNVGRTIKHMIITCTILDDILNIHKADFHYTLILYPGVENYDILKKVMKPFIVELNNLTTNELVDSNGIKWRVEPYFSSNWKFMAIILGFNAPNSKNFCPWCLCTKKDIGNKDNIYKLRKILYLLKSDLPPPSHLKPPLLPMIRLDWYVPDELHIMLRIWDHL</sequence>
<protein>
    <submittedName>
        <fullName evidence="1">Uncharacterized protein</fullName>
    </submittedName>
</protein>
<dbReference type="AlphaFoldDB" id="A0A397TW34"/>
<keyword evidence="2" id="KW-1185">Reference proteome</keyword>
<accession>A0A397TW34</accession>
<evidence type="ECO:0000313" key="1">
    <source>
        <dbReference type="EMBL" id="RIB00569.1"/>
    </source>
</evidence>
<dbReference type="OrthoDB" id="2433196at2759"/>
<dbReference type="STRING" id="44941.A0A397TW34"/>
<dbReference type="PANTHER" id="PTHR31424">
    <property type="entry name" value="PROTEIN CBG23806"/>
    <property type="match status" value="1"/>
</dbReference>
<comment type="caution">
    <text evidence="1">The sequence shown here is derived from an EMBL/GenBank/DDBJ whole genome shotgun (WGS) entry which is preliminary data.</text>
</comment>
<reference evidence="1 2" key="1">
    <citation type="submission" date="2018-06" db="EMBL/GenBank/DDBJ databases">
        <title>Comparative genomics reveals the genomic features of Rhizophagus irregularis, R. cerebriforme, R. diaphanum and Gigaspora rosea, and their symbiotic lifestyle signature.</title>
        <authorList>
            <person name="Morin E."/>
            <person name="San Clemente H."/>
            <person name="Chen E.C.H."/>
            <person name="De La Providencia I."/>
            <person name="Hainaut M."/>
            <person name="Kuo A."/>
            <person name="Kohler A."/>
            <person name="Murat C."/>
            <person name="Tang N."/>
            <person name="Roy S."/>
            <person name="Loubradou J."/>
            <person name="Henrissat B."/>
            <person name="Grigoriev I.V."/>
            <person name="Corradi N."/>
            <person name="Roux C."/>
            <person name="Martin F.M."/>
        </authorList>
    </citation>
    <scope>NUCLEOTIDE SEQUENCE [LARGE SCALE GENOMIC DNA]</scope>
    <source>
        <strain evidence="1 2">DAOM 194757</strain>
    </source>
</reference>
<organism evidence="1 2">
    <name type="scientific">Gigaspora rosea</name>
    <dbReference type="NCBI Taxonomy" id="44941"/>
    <lineage>
        <taxon>Eukaryota</taxon>
        <taxon>Fungi</taxon>
        <taxon>Fungi incertae sedis</taxon>
        <taxon>Mucoromycota</taxon>
        <taxon>Glomeromycotina</taxon>
        <taxon>Glomeromycetes</taxon>
        <taxon>Diversisporales</taxon>
        <taxon>Gigasporaceae</taxon>
        <taxon>Gigaspora</taxon>
    </lineage>
</organism>
<dbReference type="EMBL" id="QKWP01003956">
    <property type="protein sequence ID" value="RIB00569.1"/>
    <property type="molecule type" value="Genomic_DNA"/>
</dbReference>
<dbReference type="Proteomes" id="UP000266673">
    <property type="component" value="Unassembled WGS sequence"/>
</dbReference>
<gene>
    <name evidence="1" type="ORF">C2G38_2233817</name>
</gene>
<evidence type="ECO:0000313" key="2">
    <source>
        <dbReference type="Proteomes" id="UP000266673"/>
    </source>
</evidence>
<dbReference type="PANTHER" id="PTHR31424:SF5">
    <property type="entry name" value="APPLE DOMAIN-CONTAINING PROTEIN"/>
    <property type="match status" value="1"/>
</dbReference>
<proteinExistence type="predicted"/>
<name>A0A397TW34_9GLOM</name>